<keyword evidence="3" id="KW-0805">Transcription regulation</keyword>
<dbReference type="Pfam" id="PF08448">
    <property type="entry name" value="PAS_4"/>
    <property type="match status" value="1"/>
</dbReference>
<dbReference type="Pfam" id="PF25601">
    <property type="entry name" value="AAA_lid_14"/>
    <property type="match status" value="1"/>
</dbReference>
<reference evidence="8 9" key="1">
    <citation type="submission" date="2019-01" db="EMBL/GenBank/DDBJ databases">
        <title>Draft genomes of a novel of Aminipila strains.</title>
        <authorList>
            <person name="Ma S."/>
        </authorList>
    </citation>
    <scope>NUCLEOTIDE SEQUENCE [LARGE SCALE GENOMIC DNA]</scope>
    <source>
        <strain evidence="9">JN-39</strain>
    </source>
</reference>
<protein>
    <submittedName>
        <fullName evidence="8">PAS domain S-box protein</fullName>
    </submittedName>
</protein>
<dbReference type="InterPro" id="IPR009057">
    <property type="entry name" value="Homeodomain-like_sf"/>
</dbReference>
<sequence length="486" mass="56000">MYLRACIKQPEKREKHLFRKEASKVTKFVFDEDIYKLIVEQLDVAVITDKNGRYVYVTKSWEEYYGIKLEDIKGKYVRDVFPTSRIHEALETKQSLIGIPAPLVNEKQEQGFCSYIPIIKDGEVAAGFIHVIFHSEKSALDFSKRLNAMMDELNYYKQEVKQLRKSKYSMDDIIGKSDLVLDLKEQIQRAAKSSSTVLIEGETGCGKELVAHSIHHLSERASKPLIKINCAAIPSELFESELFGYEYGAFTGADKKGKKGKFEMASGGSLFLDEINQMPLVMQPKLLRVLQENEVEKIGGKESIPINIRLIAASNTSLEKMISDNTFRSDLFYRLNVLNIKVPALRERKEDIPLLVDHMIKKFNFQLGLSVQGIHSNVIEKFREYEWPGNIRELQNVVERGMNMALTGVMEWKHFEAYFENKSLRHVERHKKNGDLLIKQAKKNLEKEILLESLEKYGSNKTRCAKELGISRTLLYKKIKEYDLKV</sequence>
<dbReference type="Gene3D" id="3.40.50.300">
    <property type="entry name" value="P-loop containing nucleotide triphosphate hydrolases"/>
    <property type="match status" value="1"/>
</dbReference>
<evidence type="ECO:0000313" key="8">
    <source>
        <dbReference type="EMBL" id="QAT44097.1"/>
    </source>
</evidence>
<dbReference type="EMBL" id="CP035281">
    <property type="protein sequence ID" value="QAT44097.1"/>
    <property type="molecule type" value="Genomic_DNA"/>
</dbReference>
<dbReference type="PANTHER" id="PTHR32071">
    <property type="entry name" value="TRANSCRIPTIONAL REGULATORY PROTEIN"/>
    <property type="match status" value="1"/>
</dbReference>
<dbReference type="KEGG" id="amij:EQM06_05480"/>
<keyword evidence="4" id="KW-0238">DNA-binding</keyword>
<dbReference type="InterPro" id="IPR013656">
    <property type="entry name" value="PAS_4"/>
</dbReference>
<dbReference type="Pfam" id="PF00158">
    <property type="entry name" value="Sigma54_activat"/>
    <property type="match status" value="1"/>
</dbReference>
<dbReference type="Gene3D" id="1.10.8.60">
    <property type="match status" value="1"/>
</dbReference>
<dbReference type="Pfam" id="PF02954">
    <property type="entry name" value="HTH_8"/>
    <property type="match status" value="1"/>
</dbReference>
<dbReference type="InterPro" id="IPR027417">
    <property type="entry name" value="P-loop_NTPase"/>
</dbReference>
<keyword evidence="5" id="KW-0804">Transcription</keyword>
<name>A0A410PYQ0_9FIRM</name>
<dbReference type="GO" id="GO:0005524">
    <property type="term" value="F:ATP binding"/>
    <property type="evidence" value="ECO:0007669"/>
    <property type="project" value="UniProtKB-KW"/>
</dbReference>
<dbReference type="SMART" id="SM00382">
    <property type="entry name" value="AAA"/>
    <property type="match status" value="1"/>
</dbReference>
<dbReference type="PROSITE" id="PS50112">
    <property type="entry name" value="PAS"/>
    <property type="match status" value="1"/>
</dbReference>
<dbReference type="SUPFAM" id="SSF55785">
    <property type="entry name" value="PYP-like sensor domain (PAS domain)"/>
    <property type="match status" value="1"/>
</dbReference>
<feature type="domain" description="Sigma-54 factor interaction" evidence="6">
    <location>
        <begin position="173"/>
        <end position="403"/>
    </location>
</feature>
<dbReference type="InterPro" id="IPR058031">
    <property type="entry name" value="AAA_lid_NorR"/>
</dbReference>
<gene>
    <name evidence="8" type="ORF">EQM06_05480</name>
</gene>
<dbReference type="GO" id="GO:0006355">
    <property type="term" value="P:regulation of DNA-templated transcription"/>
    <property type="evidence" value="ECO:0007669"/>
    <property type="project" value="InterPro"/>
</dbReference>
<dbReference type="InterPro" id="IPR025943">
    <property type="entry name" value="Sigma_54_int_dom_ATP-bd_2"/>
</dbReference>
<dbReference type="InterPro" id="IPR035965">
    <property type="entry name" value="PAS-like_dom_sf"/>
</dbReference>
<dbReference type="InterPro" id="IPR002197">
    <property type="entry name" value="HTH_Fis"/>
</dbReference>
<dbReference type="AlphaFoldDB" id="A0A410PYQ0"/>
<dbReference type="OrthoDB" id="9803970at2"/>
<evidence type="ECO:0000259" key="7">
    <source>
        <dbReference type="PROSITE" id="PS50112"/>
    </source>
</evidence>
<keyword evidence="1" id="KW-0547">Nucleotide-binding</keyword>
<dbReference type="SUPFAM" id="SSF46689">
    <property type="entry name" value="Homeodomain-like"/>
    <property type="match status" value="1"/>
</dbReference>
<dbReference type="InterPro" id="IPR003593">
    <property type="entry name" value="AAA+_ATPase"/>
</dbReference>
<dbReference type="PANTHER" id="PTHR32071:SF57">
    <property type="entry name" value="C4-DICARBOXYLATE TRANSPORT TRANSCRIPTIONAL REGULATORY PROTEIN DCTD"/>
    <property type="match status" value="1"/>
</dbReference>
<evidence type="ECO:0000256" key="4">
    <source>
        <dbReference type="ARBA" id="ARBA00023125"/>
    </source>
</evidence>
<dbReference type="PRINTS" id="PR01590">
    <property type="entry name" value="HTHFIS"/>
</dbReference>
<dbReference type="Proteomes" id="UP000287601">
    <property type="component" value="Chromosome"/>
</dbReference>
<dbReference type="GO" id="GO:0043565">
    <property type="term" value="F:sequence-specific DNA binding"/>
    <property type="evidence" value="ECO:0007669"/>
    <property type="project" value="InterPro"/>
</dbReference>
<dbReference type="PROSITE" id="PS00688">
    <property type="entry name" value="SIGMA54_INTERACT_3"/>
    <property type="match status" value="1"/>
</dbReference>
<dbReference type="InterPro" id="IPR000014">
    <property type="entry name" value="PAS"/>
</dbReference>
<keyword evidence="9" id="KW-1185">Reference proteome</keyword>
<feature type="domain" description="PAS" evidence="7">
    <location>
        <begin position="31"/>
        <end position="75"/>
    </location>
</feature>
<dbReference type="SUPFAM" id="SSF52540">
    <property type="entry name" value="P-loop containing nucleoside triphosphate hydrolases"/>
    <property type="match status" value="1"/>
</dbReference>
<evidence type="ECO:0000259" key="6">
    <source>
        <dbReference type="PROSITE" id="PS50045"/>
    </source>
</evidence>
<dbReference type="PROSITE" id="PS50045">
    <property type="entry name" value="SIGMA54_INTERACT_4"/>
    <property type="match status" value="1"/>
</dbReference>
<dbReference type="Gene3D" id="1.10.10.60">
    <property type="entry name" value="Homeodomain-like"/>
    <property type="match status" value="1"/>
</dbReference>
<evidence type="ECO:0000256" key="2">
    <source>
        <dbReference type="ARBA" id="ARBA00022840"/>
    </source>
</evidence>
<evidence type="ECO:0000256" key="1">
    <source>
        <dbReference type="ARBA" id="ARBA00022741"/>
    </source>
</evidence>
<dbReference type="NCBIfam" id="TIGR00229">
    <property type="entry name" value="sensory_box"/>
    <property type="match status" value="1"/>
</dbReference>
<dbReference type="Gene3D" id="3.30.450.20">
    <property type="entry name" value="PAS domain"/>
    <property type="match status" value="1"/>
</dbReference>
<keyword evidence="2" id="KW-0067">ATP-binding</keyword>
<proteinExistence type="predicted"/>
<accession>A0A410PYQ0</accession>
<organism evidence="8 9">
    <name type="scientific">Aminipila luticellarii</name>
    <dbReference type="NCBI Taxonomy" id="2507160"/>
    <lineage>
        <taxon>Bacteria</taxon>
        <taxon>Bacillati</taxon>
        <taxon>Bacillota</taxon>
        <taxon>Clostridia</taxon>
        <taxon>Peptostreptococcales</taxon>
        <taxon>Anaerovoracaceae</taxon>
        <taxon>Aminipila</taxon>
    </lineage>
</organism>
<dbReference type="FunFam" id="3.40.50.300:FF:000006">
    <property type="entry name" value="DNA-binding transcriptional regulator NtrC"/>
    <property type="match status" value="1"/>
</dbReference>
<dbReference type="PROSITE" id="PS00676">
    <property type="entry name" value="SIGMA54_INTERACT_2"/>
    <property type="match status" value="1"/>
</dbReference>
<evidence type="ECO:0000256" key="5">
    <source>
        <dbReference type="ARBA" id="ARBA00023163"/>
    </source>
</evidence>
<evidence type="ECO:0000313" key="9">
    <source>
        <dbReference type="Proteomes" id="UP000287601"/>
    </source>
</evidence>
<dbReference type="InterPro" id="IPR002078">
    <property type="entry name" value="Sigma_54_int"/>
</dbReference>
<evidence type="ECO:0000256" key="3">
    <source>
        <dbReference type="ARBA" id="ARBA00023015"/>
    </source>
</evidence>
<dbReference type="InterPro" id="IPR025944">
    <property type="entry name" value="Sigma_54_int_dom_CS"/>
</dbReference>
<dbReference type="CDD" id="cd00009">
    <property type="entry name" value="AAA"/>
    <property type="match status" value="1"/>
</dbReference>